<evidence type="ECO:0000256" key="1">
    <source>
        <dbReference type="PROSITE-ProRule" id="PRU00103"/>
    </source>
</evidence>
<dbReference type="GO" id="GO:0036158">
    <property type="term" value="P:outer dynein arm assembly"/>
    <property type="evidence" value="ECO:0007669"/>
    <property type="project" value="TreeGrafter"/>
</dbReference>
<dbReference type="InterPro" id="IPR055406">
    <property type="entry name" value="HEAT_Maestro"/>
</dbReference>
<dbReference type="InterPro" id="IPR011989">
    <property type="entry name" value="ARM-like"/>
</dbReference>
<protein>
    <recommendedName>
        <fullName evidence="7">TOG domain-containing protein</fullName>
    </recommendedName>
</protein>
<dbReference type="PANTHER" id="PTHR16216:SF2">
    <property type="entry name" value="DYNEIN AXONEMAL ASSEMBLY FACTOR 5"/>
    <property type="match status" value="1"/>
</dbReference>
<feature type="domain" description="Dynein axonemal assembly factor 5 TPR repeats" evidence="4">
    <location>
        <begin position="15"/>
        <end position="296"/>
    </location>
</feature>
<dbReference type="Pfam" id="PF25757">
    <property type="entry name" value="TPR_DNAAF5"/>
    <property type="match status" value="1"/>
</dbReference>
<dbReference type="InterPro" id="IPR021133">
    <property type="entry name" value="HEAT_type_2"/>
</dbReference>
<dbReference type="Pfam" id="PF24573">
    <property type="entry name" value="HEAT_DAAF5"/>
    <property type="match status" value="1"/>
</dbReference>
<dbReference type="Gene3D" id="1.25.10.10">
    <property type="entry name" value="Leucine-rich Repeat Variant"/>
    <property type="match status" value="4"/>
</dbReference>
<sequence length="827" mass="92786">ETNEEKRLAQYLNFLNEDNKSTRKKALEQIRKETVERGLPSSVLQEVFSVFLKPLVKRLSDQNEGCREVAIAVVTEFIRCIPRPEESLHLLVPCLARRLGAGEILEPAEELRLSSVEMLTFIVEVCGRHVAPYVQEVIDILGRTIEDPFPDVKQESCRCTVKLAENVPEHFYNQAKSLINPLMQTITYQQSRVRVSVIEATGAVIQHGGGNNMEDVVWHMAQRLFDDSPQVRRAVAAVVGDWLLHLRDRYSYHCKLVPLLLSCINDQVPEIQQLASDLWKQVGAQYEKENEKDLKDMMDFPLDPPSYPPGVERPGIGCRELVVRNLGVLVPAVARDISDWLVATRVKTSQLLTVLLLHAEDHSTMHLQPLLAALYRGCTDREKVVVDNCLEAARLLGTLVPPGVVLRLLLDHLRTPPSSSHPWVPLMVLAAVLGGSSKPLLQPHLQQIADTLVQPEVSQDHQQVQYLQQLSACVDVLLRRCESDCSAISRQLLQALVAVRSLSTDAALQDKALESVQRLCEVQSLDSVPELYRRHMGHLLDQLSDSVHSWSSYSLHRLQLNVIVAQSGPVVGEFVGQLMPILQVCLQPDRDPEMRRDVFTMLANLLQDAAHTLDSQGRFQEESEKFLCDVLLPNLVWRPGRAAGAVRTSALSCLLALLHGGAVTPALVRCHEERLRPHVLSALQEHSDMTRLLACRCVSNILRLVGNDLRTATLNKIYPELLKRLDDSSDEVRVVALQTLGQWLSSLNTDYDAELFSPHLRLLFQQLLLHLDDTSASVQGQVFEILRNGSSVHPTLLKKSVEGVREKLRSPLHCDLLLRHIDSLTTE</sequence>
<dbReference type="Proteomes" id="UP000265120">
    <property type="component" value="Chromosome 17"/>
</dbReference>
<dbReference type="PANTHER" id="PTHR16216">
    <property type="entry name" value="DYNEIN ASSEMBLY FACTOR 5, AXONEMAL"/>
    <property type="match status" value="1"/>
</dbReference>
<feature type="repeat" description="HEAT" evidence="1">
    <location>
        <begin position="717"/>
        <end position="755"/>
    </location>
</feature>
<feature type="domain" description="Maestro/Maestro-like HEAT-repeats" evidence="2">
    <location>
        <begin position="649"/>
        <end position="779"/>
    </location>
</feature>
<keyword evidence="6" id="KW-1185">Reference proteome</keyword>
<dbReference type="GO" id="GO:0036159">
    <property type="term" value="P:inner dynein arm assembly"/>
    <property type="evidence" value="ECO:0007669"/>
    <property type="project" value="TreeGrafter"/>
</dbReference>
<evidence type="ECO:0000259" key="3">
    <source>
        <dbReference type="Pfam" id="PF24573"/>
    </source>
</evidence>
<dbReference type="InterPro" id="IPR057978">
    <property type="entry name" value="TPR_DAAF5"/>
</dbReference>
<organism evidence="5 6">
    <name type="scientific">Cynoglossus semilaevis</name>
    <name type="common">Tongue sole</name>
    <dbReference type="NCBI Taxonomy" id="244447"/>
    <lineage>
        <taxon>Eukaryota</taxon>
        <taxon>Metazoa</taxon>
        <taxon>Chordata</taxon>
        <taxon>Craniata</taxon>
        <taxon>Vertebrata</taxon>
        <taxon>Euteleostomi</taxon>
        <taxon>Actinopterygii</taxon>
        <taxon>Neopterygii</taxon>
        <taxon>Teleostei</taxon>
        <taxon>Neoteleostei</taxon>
        <taxon>Acanthomorphata</taxon>
        <taxon>Carangaria</taxon>
        <taxon>Pleuronectiformes</taxon>
        <taxon>Pleuronectoidei</taxon>
        <taxon>Cynoglossidae</taxon>
        <taxon>Cynoglossinae</taxon>
        <taxon>Cynoglossus</taxon>
    </lineage>
</organism>
<dbReference type="InterPro" id="IPR052623">
    <property type="entry name" value="DAAF5"/>
</dbReference>
<dbReference type="GO" id="GO:0003341">
    <property type="term" value="P:cilium movement"/>
    <property type="evidence" value="ECO:0007669"/>
    <property type="project" value="TreeGrafter"/>
</dbReference>
<name>A0A3P8WHW4_CYNSE</name>
<dbReference type="Pfam" id="PF23227">
    <property type="entry name" value="HEAT_MROH2B_C"/>
    <property type="match status" value="1"/>
</dbReference>
<dbReference type="OMA" id="ENRPHTK"/>
<dbReference type="InterPro" id="IPR056497">
    <property type="entry name" value="HEAT_DAAF5"/>
</dbReference>
<dbReference type="AlphaFoldDB" id="A0A3P8WHW4"/>
<feature type="domain" description="Dynein axonemal assembly factor 5 HEAT-repeat" evidence="3">
    <location>
        <begin position="306"/>
        <end position="503"/>
    </location>
</feature>
<dbReference type="GeneTree" id="ENSGT00390000005666"/>
<reference evidence="5" key="2">
    <citation type="submission" date="2025-08" db="UniProtKB">
        <authorList>
            <consortium name="Ensembl"/>
        </authorList>
    </citation>
    <scope>IDENTIFICATION</scope>
</reference>
<evidence type="ECO:0000259" key="4">
    <source>
        <dbReference type="Pfam" id="PF25757"/>
    </source>
</evidence>
<accession>A0A3P8WHW4</accession>
<dbReference type="PROSITE" id="PS50077">
    <property type="entry name" value="HEAT_REPEAT"/>
    <property type="match status" value="1"/>
</dbReference>
<dbReference type="InterPro" id="IPR016024">
    <property type="entry name" value="ARM-type_fold"/>
</dbReference>
<evidence type="ECO:0000313" key="6">
    <source>
        <dbReference type="Proteomes" id="UP000265120"/>
    </source>
</evidence>
<dbReference type="SUPFAM" id="SSF48371">
    <property type="entry name" value="ARM repeat"/>
    <property type="match status" value="1"/>
</dbReference>
<dbReference type="GO" id="GO:0045505">
    <property type="term" value="F:dynein intermediate chain binding"/>
    <property type="evidence" value="ECO:0007669"/>
    <property type="project" value="TreeGrafter"/>
</dbReference>
<reference evidence="5 6" key="1">
    <citation type="journal article" date="2014" name="Nat. Genet.">
        <title>Whole-genome sequence of a flatfish provides insights into ZW sex chromosome evolution and adaptation to a benthic lifestyle.</title>
        <authorList>
            <person name="Chen S."/>
            <person name="Zhang G."/>
            <person name="Shao C."/>
            <person name="Huang Q."/>
            <person name="Liu G."/>
            <person name="Zhang P."/>
            <person name="Song W."/>
            <person name="An N."/>
            <person name="Chalopin D."/>
            <person name="Volff J.N."/>
            <person name="Hong Y."/>
            <person name="Li Q."/>
            <person name="Sha Z."/>
            <person name="Zhou H."/>
            <person name="Xie M."/>
            <person name="Yu Q."/>
            <person name="Liu Y."/>
            <person name="Xiang H."/>
            <person name="Wang N."/>
            <person name="Wu K."/>
            <person name="Yang C."/>
            <person name="Zhou Q."/>
            <person name="Liao X."/>
            <person name="Yang L."/>
            <person name="Hu Q."/>
            <person name="Zhang J."/>
            <person name="Meng L."/>
            <person name="Jin L."/>
            <person name="Tian Y."/>
            <person name="Lian J."/>
            <person name="Yang J."/>
            <person name="Miao G."/>
            <person name="Liu S."/>
            <person name="Liang Z."/>
            <person name="Yan F."/>
            <person name="Li Y."/>
            <person name="Sun B."/>
            <person name="Zhang H."/>
            <person name="Zhang J."/>
            <person name="Zhu Y."/>
            <person name="Du M."/>
            <person name="Zhao Y."/>
            <person name="Schartl M."/>
            <person name="Tang Q."/>
            <person name="Wang J."/>
        </authorList>
    </citation>
    <scope>NUCLEOTIDE SEQUENCE</scope>
</reference>
<evidence type="ECO:0008006" key="7">
    <source>
        <dbReference type="Google" id="ProtNLM"/>
    </source>
</evidence>
<dbReference type="Ensembl" id="ENSCSET00000026397.1">
    <property type="protein sequence ID" value="ENSCSEP00000026057.1"/>
    <property type="gene ID" value="ENSCSEG00000016631.1"/>
</dbReference>
<evidence type="ECO:0000313" key="5">
    <source>
        <dbReference type="Ensembl" id="ENSCSEP00000026057.1"/>
    </source>
</evidence>
<dbReference type="GO" id="GO:0005737">
    <property type="term" value="C:cytoplasm"/>
    <property type="evidence" value="ECO:0007669"/>
    <property type="project" value="TreeGrafter"/>
</dbReference>
<proteinExistence type="predicted"/>
<reference evidence="5" key="3">
    <citation type="submission" date="2025-09" db="UniProtKB">
        <authorList>
            <consortium name="Ensembl"/>
        </authorList>
    </citation>
    <scope>IDENTIFICATION</scope>
</reference>
<dbReference type="InParanoid" id="A0A3P8WHW4"/>
<dbReference type="STRING" id="244447.ENSCSEP00000026057"/>
<evidence type="ECO:0000259" key="2">
    <source>
        <dbReference type="Pfam" id="PF23227"/>
    </source>
</evidence>